<dbReference type="InterPro" id="IPR022221">
    <property type="entry name" value="TypeIII_RM_meth"/>
</dbReference>
<keyword evidence="3" id="KW-0808">Transferase</keyword>
<evidence type="ECO:0000259" key="6">
    <source>
        <dbReference type="Pfam" id="PF01555"/>
    </source>
</evidence>
<keyword evidence="2" id="KW-0489">Methyltransferase</keyword>
<dbReference type="EMBL" id="BJUD01000070">
    <property type="protein sequence ID" value="GEK29553.1"/>
    <property type="molecule type" value="Genomic_DNA"/>
</dbReference>
<dbReference type="RefSeq" id="WP_057811742.1">
    <property type="nucleotide sequence ID" value="NZ_BJUD01000070.1"/>
</dbReference>
<dbReference type="PRINTS" id="PR00508">
    <property type="entry name" value="S21N4MTFRASE"/>
</dbReference>
<dbReference type="PIRSF" id="PIRSF015855">
    <property type="entry name" value="TypeIII_Mtase_mKpnI"/>
    <property type="match status" value="1"/>
</dbReference>
<dbReference type="SUPFAM" id="SSF53335">
    <property type="entry name" value="S-adenosyl-L-methionine-dependent methyltransferases"/>
    <property type="match status" value="1"/>
</dbReference>
<dbReference type="PROSITE" id="PS00092">
    <property type="entry name" value="N6_MTASE"/>
    <property type="match status" value="1"/>
</dbReference>
<comment type="similarity">
    <text evidence="1">Belongs to the N(4)/N(6)-methyltransferase family.</text>
</comment>
<dbReference type="GO" id="GO:0008170">
    <property type="term" value="F:N-methyltransferase activity"/>
    <property type="evidence" value="ECO:0007669"/>
    <property type="project" value="InterPro"/>
</dbReference>
<evidence type="ECO:0000256" key="4">
    <source>
        <dbReference type="ARBA" id="ARBA00022691"/>
    </source>
</evidence>
<comment type="caution">
    <text evidence="8">The sequence shown here is derived from an EMBL/GenBank/DDBJ whole genome shotgun (WGS) entry which is preliminary data.</text>
</comment>
<keyword evidence="5" id="KW-0680">Restriction system</keyword>
<dbReference type="Pfam" id="PF12564">
    <property type="entry name" value="TypeIII_RM_meth"/>
    <property type="match status" value="1"/>
</dbReference>
<evidence type="ECO:0000256" key="5">
    <source>
        <dbReference type="ARBA" id="ARBA00022747"/>
    </source>
</evidence>
<organism evidence="8 9">
    <name type="scientific">Furfurilactobacillus siliginis</name>
    <dbReference type="NCBI Taxonomy" id="348151"/>
    <lineage>
        <taxon>Bacteria</taxon>
        <taxon>Bacillati</taxon>
        <taxon>Bacillota</taxon>
        <taxon>Bacilli</taxon>
        <taxon>Lactobacillales</taxon>
        <taxon>Lactobacillaceae</taxon>
        <taxon>Furfurilactobacillus</taxon>
    </lineage>
</organism>
<sequence>MIDSKIMETTKSILKEFGNTYFSDKGTLKRNKVIEDLDAYTPMLMKALLANQLIHDTYTESVVIDDKSVEIFKLNQFIEMFTYKEYWQDSYTKFENKIGLTAGGKFIDETADVVLDFPFKDTVLKAGMTKEDQKDADEPFLHETIAKAEIDQLLEPKIFVNATKYDQENLNGVSTDNFDNDNLIIKGNNLIALHSLKNRYAGTVKSIFIDPPYFFETTKPADTYTYNSNFKLSGWLTFVQNRIKIAHELLAENGTLFLTMSDEGAHYIKILMDSIFNSQNFIADVTWESRKSISSDALISINTNHVLVYAKNLSQIRKNDFRLALDIDTFKNDDEDGRGKYRLEPFDAPNFRANLQYEIITPSGRHVLPANGRHWRTEKSTYEKLLSENKIYFGKDGNAKPSLKAYYSEVAEAGKGKTASTIWRDNNSIIWDDAGTNTKATQHQVELFSENVFTNPKPEQLIKRILEISTNENDLVLDFFMGSATTQAVAMKMNRRFIGIEQMDYIKTVSVERLKKVIAGEQGGISKDVNWQGGGSFVYAELMEKNQGYLKDVQHAETTKQLEDVVHRMIEGGADFDFRVDVEKVMQDPEYQAMSLADKKQLMVKAIDKNQLYYAYSDMEDRDVQELMSESDIAFNKSFYGERDL</sequence>
<feature type="domain" description="DNA methylase N-4/N-6" evidence="6">
    <location>
        <begin position="204"/>
        <end position="509"/>
    </location>
</feature>
<protein>
    <recommendedName>
        <fullName evidence="10">Type III restriction endonuclease subunit M</fullName>
    </recommendedName>
</protein>
<dbReference type="GO" id="GO:0003677">
    <property type="term" value="F:DNA binding"/>
    <property type="evidence" value="ECO:0007669"/>
    <property type="project" value="InterPro"/>
</dbReference>
<evidence type="ECO:0000313" key="9">
    <source>
        <dbReference type="Proteomes" id="UP000321429"/>
    </source>
</evidence>
<keyword evidence="4" id="KW-0949">S-adenosyl-L-methionine</keyword>
<dbReference type="OrthoDB" id="9800801at2"/>
<dbReference type="InterPro" id="IPR001091">
    <property type="entry name" value="RM_Methyltransferase"/>
</dbReference>
<dbReference type="GO" id="GO:0009307">
    <property type="term" value="P:DNA restriction-modification system"/>
    <property type="evidence" value="ECO:0007669"/>
    <property type="project" value="UniProtKB-KW"/>
</dbReference>
<evidence type="ECO:0000256" key="2">
    <source>
        <dbReference type="ARBA" id="ARBA00022603"/>
    </source>
</evidence>
<dbReference type="InterPro" id="IPR002295">
    <property type="entry name" value="N4/N6-MTase_EcoPI_Mod-like"/>
</dbReference>
<dbReference type="Pfam" id="PF01555">
    <property type="entry name" value="N6_N4_Mtase"/>
    <property type="match status" value="1"/>
</dbReference>
<dbReference type="AlphaFoldDB" id="A0A510VRH9"/>
<dbReference type="Proteomes" id="UP000321429">
    <property type="component" value="Unassembled WGS sequence"/>
</dbReference>
<dbReference type="InterPro" id="IPR002941">
    <property type="entry name" value="DNA_methylase_N4/N6"/>
</dbReference>
<dbReference type="GO" id="GO:0032259">
    <property type="term" value="P:methylation"/>
    <property type="evidence" value="ECO:0007669"/>
    <property type="project" value="UniProtKB-KW"/>
</dbReference>
<reference evidence="8 9" key="1">
    <citation type="submission" date="2019-07" db="EMBL/GenBank/DDBJ databases">
        <title>Whole genome shotgun sequence of Lactobacillus siliginis NBRC 101315.</title>
        <authorList>
            <person name="Hosoyama A."/>
            <person name="Uohara A."/>
            <person name="Ohji S."/>
            <person name="Ichikawa N."/>
        </authorList>
    </citation>
    <scope>NUCLEOTIDE SEQUENCE [LARGE SCALE GENOMIC DNA]</scope>
    <source>
        <strain evidence="8 9">NBRC 101315</strain>
    </source>
</reference>
<gene>
    <name evidence="8" type="ORF">LSI01_18640</name>
</gene>
<dbReference type="Gene3D" id="3.40.50.150">
    <property type="entry name" value="Vaccinia Virus protein VP39"/>
    <property type="match status" value="1"/>
</dbReference>
<dbReference type="InterPro" id="IPR002052">
    <property type="entry name" value="DNA_methylase_N6_adenine_CS"/>
</dbReference>
<evidence type="ECO:0000313" key="8">
    <source>
        <dbReference type="EMBL" id="GEK29553.1"/>
    </source>
</evidence>
<dbReference type="InterPro" id="IPR029063">
    <property type="entry name" value="SAM-dependent_MTases_sf"/>
</dbReference>
<evidence type="ECO:0000256" key="1">
    <source>
        <dbReference type="ARBA" id="ARBA00006594"/>
    </source>
</evidence>
<evidence type="ECO:0000256" key="3">
    <source>
        <dbReference type="ARBA" id="ARBA00022679"/>
    </source>
</evidence>
<feature type="domain" description="Type III restriction/modification enzyme methylation subunit" evidence="7">
    <location>
        <begin position="42"/>
        <end position="100"/>
    </location>
</feature>
<proteinExistence type="inferred from homology"/>
<name>A0A510VRH9_9LACO</name>
<accession>A0A510VRH9</accession>
<evidence type="ECO:0000259" key="7">
    <source>
        <dbReference type="Pfam" id="PF12564"/>
    </source>
</evidence>
<evidence type="ECO:0008006" key="10">
    <source>
        <dbReference type="Google" id="ProtNLM"/>
    </source>
</evidence>